<organism evidence="2 3">
    <name type="scientific">Streptomyces liangshanensis</name>
    <dbReference type="NCBI Taxonomy" id="2717324"/>
    <lineage>
        <taxon>Bacteria</taxon>
        <taxon>Bacillati</taxon>
        <taxon>Actinomycetota</taxon>
        <taxon>Actinomycetes</taxon>
        <taxon>Kitasatosporales</taxon>
        <taxon>Streptomycetaceae</taxon>
        <taxon>Streptomyces</taxon>
    </lineage>
</organism>
<feature type="compositionally biased region" description="Basic and acidic residues" evidence="1">
    <location>
        <begin position="23"/>
        <end position="38"/>
    </location>
</feature>
<name>A0A6G9HA79_9ACTN</name>
<reference evidence="2 3" key="1">
    <citation type="submission" date="2020-03" db="EMBL/GenBank/DDBJ databases">
        <title>A novel species.</title>
        <authorList>
            <person name="Gao J."/>
        </authorList>
    </citation>
    <scope>NUCLEOTIDE SEQUENCE [LARGE SCALE GENOMIC DNA]</scope>
    <source>
        <strain evidence="2 3">QMT-12</strain>
    </source>
</reference>
<dbReference type="KEGG" id="slia:HA039_24735"/>
<keyword evidence="2" id="KW-0808">Transferase</keyword>
<dbReference type="GO" id="GO:0016740">
    <property type="term" value="F:transferase activity"/>
    <property type="evidence" value="ECO:0007669"/>
    <property type="project" value="UniProtKB-KW"/>
</dbReference>
<gene>
    <name evidence="2" type="ORF">HA039_24735</name>
</gene>
<dbReference type="InterPro" id="IPR011047">
    <property type="entry name" value="Quinoprotein_ADH-like_sf"/>
</dbReference>
<accession>A0A6G9HA79</accession>
<proteinExistence type="predicted"/>
<keyword evidence="3" id="KW-1185">Reference proteome</keyword>
<dbReference type="EMBL" id="CP050177">
    <property type="protein sequence ID" value="QIQ07149.1"/>
    <property type="molecule type" value="Genomic_DNA"/>
</dbReference>
<evidence type="ECO:0000313" key="3">
    <source>
        <dbReference type="Proteomes" id="UP000501179"/>
    </source>
</evidence>
<dbReference type="AlphaFoldDB" id="A0A6G9HA79"/>
<protein>
    <submittedName>
        <fullName evidence="2">Glutaminyl-peptide cyclotransferase</fullName>
    </submittedName>
</protein>
<dbReference type="SUPFAM" id="SSF50998">
    <property type="entry name" value="Quinoprotein alcohol dehydrogenase-like"/>
    <property type="match status" value="1"/>
</dbReference>
<evidence type="ECO:0000313" key="2">
    <source>
        <dbReference type="EMBL" id="QIQ07149.1"/>
    </source>
</evidence>
<feature type="region of interest" description="Disordered" evidence="1">
    <location>
        <begin position="23"/>
        <end position="48"/>
    </location>
</feature>
<sequence>MSLLAGGIVVAFLVLLAVQRDSDHPQTDGVEAKSKSESKSTAPLTRLTTPPAYNTAHGWEITSASPAYALAGSGTATRLAHLESAGQNRFRLRTLDPATGARGWEGAATRALFAPGLPPRLLSVTGADSRAYFVTWSYGKLGATAPAPTDTIVSLDVYDAATGARRRVEVPWPAAPVVSAAGSRLLISDGKATGAVVDPATGEVSRVEPGALGRPKNCRACGRLTELRAVTERGVLVGGAAEFWVRGGWFSRTVAPAGTAPASGVLSSVAPGRILARWQGEKGGKDTATHETWAVHDMTTGKVLARTRCRTPALAPVDEPQPTLSPTGRYLIAGRLAFDLATGKGHCFEAADGTGPLTLTAVTDEGTAYGAALARSVTDALAGGGTPVAVDLTAATPEAVALAPNVRLPGGSTAGGMGLFPWTDARDRPHLTAYQHRP</sequence>
<dbReference type="Proteomes" id="UP000501179">
    <property type="component" value="Chromosome"/>
</dbReference>
<evidence type="ECO:0000256" key="1">
    <source>
        <dbReference type="SAM" id="MobiDB-lite"/>
    </source>
</evidence>
<feature type="compositionally biased region" description="Low complexity" evidence="1">
    <location>
        <begin position="39"/>
        <end position="48"/>
    </location>
</feature>